<name>T1A2W7_9ZZZZ</name>
<dbReference type="InterPro" id="IPR036291">
    <property type="entry name" value="NAD(P)-bd_dom_sf"/>
</dbReference>
<reference evidence="1" key="2">
    <citation type="journal article" date="2014" name="ISME J.">
        <title>Microbial stratification in low pH oxic and suboxic macroscopic growths along an acid mine drainage.</title>
        <authorList>
            <person name="Mendez-Garcia C."/>
            <person name="Mesa V."/>
            <person name="Sprenger R.R."/>
            <person name="Richter M."/>
            <person name="Diez M.S."/>
            <person name="Solano J."/>
            <person name="Bargiela R."/>
            <person name="Golyshina O.V."/>
            <person name="Manteca A."/>
            <person name="Ramos J.L."/>
            <person name="Gallego J.R."/>
            <person name="Llorente I."/>
            <person name="Martins Dos Santos V.A."/>
            <person name="Jensen O.N."/>
            <person name="Pelaez A.I."/>
            <person name="Sanchez J."/>
            <person name="Ferrer M."/>
        </authorList>
    </citation>
    <scope>NUCLEOTIDE SEQUENCE</scope>
</reference>
<organism evidence="1">
    <name type="scientific">mine drainage metagenome</name>
    <dbReference type="NCBI Taxonomy" id="410659"/>
    <lineage>
        <taxon>unclassified sequences</taxon>
        <taxon>metagenomes</taxon>
        <taxon>ecological metagenomes</taxon>
    </lineage>
</organism>
<evidence type="ECO:0000313" key="1">
    <source>
        <dbReference type="EMBL" id="EQD35424.1"/>
    </source>
</evidence>
<comment type="caution">
    <text evidence="1">The sequence shown here is derived from an EMBL/GenBank/DDBJ whole genome shotgun (WGS) entry which is preliminary data.</text>
</comment>
<dbReference type="EMBL" id="AUZX01013492">
    <property type="protein sequence ID" value="EQD35424.1"/>
    <property type="molecule type" value="Genomic_DNA"/>
</dbReference>
<dbReference type="Gene3D" id="3.40.50.720">
    <property type="entry name" value="NAD(P)-binding Rossmann-like Domain"/>
    <property type="match status" value="1"/>
</dbReference>
<dbReference type="Pfam" id="PF13561">
    <property type="entry name" value="adh_short_C2"/>
    <property type="match status" value="1"/>
</dbReference>
<dbReference type="AlphaFoldDB" id="T1A2W7"/>
<protein>
    <submittedName>
        <fullName evidence="1">Acetoacetyl-CoA reductase</fullName>
    </submittedName>
</protein>
<dbReference type="InterPro" id="IPR002347">
    <property type="entry name" value="SDR_fam"/>
</dbReference>
<dbReference type="SUPFAM" id="SSF51735">
    <property type="entry name" value="NAD(P)-binding Rossmann-fold domains"/>
    <property type="match status" value="1"/>
</dbReference>
<proteinExistence type="predicted"/>
<accession>T1A2W7</accession>
<reference evidence="1" key="1">
    <citation type="submission" date="2013-08" db="EMBL/GenBank/DDBJ databases">
        <authorList>
            <person name="Mendez C."/>
            <person name="Richter M."/>
            <person name="Ferrer M."/>
            <person name="Sanchez J."/>
        </authorList>
    </citation>
    <scope>NUCLEOTIDE SEQUENCE</scope>
</reference>
<gene>
    <name evidence="1" type="ORF">B1A_18294</name>
</gene>
<feature type="non-terminal residue" evidence="1">
    <location>
        <position position="1"/>
    </location>
</feature>
<sequence length="40" mass="4152">PVGRLAQPDEIAHAVAFLVHEQSGFVTGSTLSINGGQYLA</sequence>